<keyword evidence="5 7" id="KW-1133">Transmembrane helix</keyword>
<dbReference type="AlphaFoldDB" id="X0U597"/>
<feature type="transmembrane region" description="Helical" evidence="7">
    <location>
        <begin position="20"/>
        <end position="39"/>
    </location>
</feature>
<reference evidence="8" key="1">
    <citation type="journal article" date="2014" name="Front. Microbiol.">
        <title>High frequency of phylogenetically diverse reductive dehalogenase-homologous genes in deep subseafloor sedimentary metagenomes.</title>
        <authorList>
            <person name="Kawai M."/>
            <person name="Futagami T."/>
            <person name="Toyoda A."/>
            <person name="Takaki Y."/>
            <person name="Nishi S."/>
            <person name="Hori S."/>
            <person name="Arai W."/>
            <person name="Tsubouchi T."/>
            <person name="Morono Y."/>
            <person name="Uchiyama I."/>
            <person name="Ito T."/>
            <person name="Fujiyama A."/>
            <person name="Inagaki F."/>
            <person name="Takami H."/>
        </authorList>
    </citation>
    <scope>NUCLEOTIDE SEQUENCE</scope>
    <source>
        <strain evidence="8">Expedition CK06-06</strain>
    </source>
</reference>
<dbReference type="GO" id="GO:0005886">
    <property type="term" value="C:plasma membrane"/>
    <property type="evidence" value="ECO:0007669"/>
    <property type="project" value="UniProtKB-SubCell"/>
</dbReference>
<keyword evidence="2" id="KW-1003">Cell membrane</keyword>
<evidence type="ECO:0000313" key="8">
    <source>
        <dbReference type="EMBL" id="GAF95537.1"/>
    </source>
</evidence>
<dbReference type="Pfam" id="PF09594">
    <property type="entry name" value="GT87"/>
    <property type="match status" value="1"/>
</dbReference>
<accession>X0U597</accession>
<dbReference type="EMBL" id="BARS01014645">
    <property type="protein sequence ID" value="GAF95537.1"/>
    <property type="molecule type" value="Genomic_DNA"/>
</dbReference>
<evidence type="ECO:0000256" key="5">
    <source>
        <dbReference type="ARBA" id="ARBA00022989"/>
    </source>
</evidence>
<comment type="caution">
    <text evidence="8">The sequence shown here is derived from an EMBL/GenBank/DDBJ whole genome shotgun (WGS) entry which is preliminary data.</text>
</comment>
<dbReference type="GO" id="GO:0016758">
    <property type="term" value="F:hexosyltransferase activity"/>
    <property type="evidence" value="ECO:0007669"/>
    <property type="project" value="InterPro"/>
</dbReference>
<name>X0U597_9ZZZZ</name>
<evidence type="ECO:0000256" key="7">
    <source>
        <dbReference type="SAM" id="Phobius"/>
    </source>
</evidence>
<keyword evidence="4 7" id="KW-0812">Transmembrane</keyword>
<evidence type="ECO:0000256" key="4">
    <source>
        <dbReference type="ARBA" id="ARBA00022692"/>
    </source>
</evidence>
<evidence type="ECO:0000256" key="1">
    <source>
        <dbReference type="ARBA" id="ARBA00004651"/>
    </source>
</evidence>
<sequence>PWTYPPQFDLLLSPFAFLPGWTAYFLFTAVTLVAYLMTLR</sequence>
<proteinExistence type="predicted"/>
<gene>
    <name evidence="8" type="ORF">S01H1_24511</name>
</gene>
<evidence type="ECO:0000256" key="2">
    <source>
        <dbReference type="ARBA" id="ARBA00022475"/>
    </source>
</evidence>
<dbReference type="InterPro" id="IPR018584">
    <property type="entry name" value="GT87"/>
</dbReference>
<protein>
    <submittedName>
        <fullName evidence="8">Uncharacterized protein</fullName>
    </submittedName>
</protein>
<feature type="non-terminal residue" evidence="8">
    <location>
        <position position="40"/>
    </location>
</feature>
<evidence type="ECO:0000256" key="6">
    <source>
        <dbReference type="ARBA" id="ARBA00023136"/>
    </source>
</evidence>
<feature type="non-terminal residue" evidence="8">
    <location>
        <position position="1"/>
    </location>
</feature>
<keyword evidence="3" id="KW-0808">Transferase</keyword>
<keyword evidence="6 7" id="KW-0472">Membrane</keyword>
<comment type="subcellular location">
    <subcellularLocation>
        <location evidence="1">Cell membrane</location>
        <topology evidence="1">Multi-pass membrane protein</topology>
    </subcellularLocation>
</comment>
<organism evidence="8">
    <name type="scientific">marine sediment metagenome</name>
    <dbReference type="NCBI Taxonomy" id="412755"/>
    <lineage>
        <taxon>unclassified sequences</taxon>
        <taxon>metagenomes</taxon>
        <taxon>ecological metagenomes</taxon>
    </lineage>
</organism>
<evidence type="ECO:0000256" key="3">
    <source>
        <dbReference type="ARBA" id="ARBA00022679"/>
    </source>
</evidence>